<dbReference type="GO" id="GO:0043565">
    <property type="term" value="F:sequence-specific DNA binding"/>
    <property type="evidence" value="ECO:0007669"/>
    <property type="project" value="InterPro"/>
</dbReference>
<dbReference type="Proteomes" id="UP000182826">
    <property type="component" value="Unassembled WGS sequence"/>
</dbReference>
<reference evidence="5 6" key="1">
    <citation type="submission" date="2016-10" db="EMBL/GenBank/DDBJ databases">
        <title>Draft Genome Sequence of Rhizobacteria Flavobacterium johnsoniae CI04.</title>
        <authorList>
            <person name="Bravo J.I."/>
            <person name="Lozano G.L."/>
            <person name="Handelsman J."/>
        </authorList>
    </citation>
    <scope>NUCLEOTIDE SEQUENCE [LARGE SCALE GENOMIC DNA]</scope>
    <source>
        <strain evidence="5 6">CI04</strain>
    </source>
</reference>
<sequence>MKIEVVDENGSGILHKFADAIGASVRGRFIDIPERLGEGFMTGFNWGSDLRMMIRNYYLKEEIVLERKNELPDGLGNVIFFLNGIFDSSVYQDKQLLPEQSNVFIAMQAVSSVVAMPQNTFFRSVTIAASREYLQERFGGLHHPIVTTILDGKENFAFEIGITPAMITTASEMLYQSVPESLEKHYNKLKCEELLCHIFAMLLQREEMPASGIHIKDIKAVYAIKFHLQSNLDKAPDIASLAKEAGMSEPKLRKLFKQTFGKGVFEYYQFMRMQEAARLLKENHLSVSEVGYQLGFTNLSHFSRVFEQHIGLKPKKYSLT</sequence>
<keyword evidence="6" id="KW-1185">Reference proteome</keyword>
<dbReference type="PANTHER" id="PTHR47893">
    <property type="entry name" value="REGULATORY PROTEIN PCHR"/>
    <property type="match status" value="1"/>
</dbReference>
<dbReference type="InterPro" id="IPR020449">
    <property type="entry name" value="Tscrpt_reg_AraC-type_HTH"/>
</dbReference>
<dbReference type="SMART" id="SM00342">
    <property type="entry name" value="HTH_ARAC"/>
    <property type="match status" value="1"/>
</dbReference>
<dbReference type="InterPro" id="IPR018062">
    <property type="entry name" value="HTH_AraC-typ_CS"/>
</dbReference>
<evidence type="ECO:0000256" key="1">
    <source>
        <dbReference type="ARBA" id="ARBA00023015"/>
    </source>
</evidence>
<protein>
    <submittedName>
        <fullName evidence="5">AraC family transcriptional regulator</fullName>
    </submittedName>
</protein>
<accession>A0A1J7CMB5</accession>
<dbReference type="RefSeq" id="WP_071637987.1">
    <property type="nucleotide sequence ID" value="NZ_MLFK01000009.1"/>
</dbReference>
<name>A0A1J7CMB5_FLAJO</name>
<evidence type="ECO:0000313" key="6">
    <source>
        <dbReference type="Proteomes" id="UP000182826"/>
    </source>
</evidence>
<evidence type="ECO:0000259" key="4">
    <source>
        <dbReference type="PROSITE" id="PS01124"/>
    </source>
</evidence>
<dbReference type="Pfam" id="PF12833">
    <property type="entry name" value="HTH_18"/>
    <property type="match status" value="1"/>
</dbReference>
<dbReference type="InterPro" id="IPR053142">
    <property type="entry name" value="PchR_regulatory_protein"/>
</dbReference>
<organism evidence="5 6">
    <name type="scientific">Flavobacterium johnsoniae</name>
    <name type="common">Cytophaga johnsonae</name>
    <dbReference type="NCBI Taxonomy" id="986"/>
    <lineage>
        <taxon>Bacteria</taxon>
        <taxon>Pseudomonadati</taxon>
        <taxon>Bacteroidota</taxon>
        <taxon>Flavobacteriia</taxon>
        <taxon>Flavobacteriales</taxon>
        <taxon>Flavobacteriaceae</taxon>
        <taxon>Flavobacterium</taxon>
    </lineage>
</organism>
<dbReference type="PANTHER" id="PTHR47893:SF1">
    <property type="entry name" value="REGULATORY PROTEIN PCHR"/>
    <property type="match status" value="1"/>
</dbReference>
<evidence type="ECO:0000256" key="3">
    <source>
        <dbReference type="ARBA" id="ARBA00023163"/>
    </source>
</evidence>
<evidence type="ECO:0000313" key="5">
    <source>
        <dbReference type="EMBL" id="OIV40786.1"/>
    </source>
</evidence>
<dbReference type="GO" id="GO:0003700">
    <property type="term" value="F:DNA-binding transcription factor activity"/>
    <property type="evidence" value="ECO:0007669"/>
    <property type="project" value="InterPro"/>
</dbReference>
<feature type="domain" description="HTH araC/xylS-type" evidence="4">
    <location>
        <begin position="222"/>
        <end position="320"/>
    </location>
</feature>
<gene>
    <name evidence="5" type="ORF">BKM63_18180</name>
</gene>
<dbReference type="OrthoDB" id="1156172at2"/>
<keyword evidence="3" id="KW-0804">Transcription</keyword>
<dbReference type="EMBL" id="MLFK01000009">
    <property type="protein sequence ID" value="OIV40786.1"/>
    <property type="molecule type" value="Genomic_DNA"/>
</dbReference>
<dbReference type="InterPro" id="IPR018060">
    <property type="entry name" value="HTH_AraC"/>
</dbReference>
<comment type="caution">
    <text evidence="5">The sequence shown here is derived from an EMBL/GenBank/DDBJ whole genome shotgun (WGS) entry which is preliminary data.</text>
</comment>
<dbReference type="AlphaFoldDB" id="A0A1J7CMB5"/>
<proteinExistence type="predicted"/>
<dbReference type="PROSITE" id="PS01124">
    <property type="entry name" value="HTH_ARAC_FAMILY_2"/>
    <property type="match status" value="1"/>
</dbReference>
<evidence type="ECO:0000256" key="2">
    <source>
        <dbReference type="ARBA" id="ARBA00023125"/>
    </source>
</evidence>
<dbReference type="InterPro" id="IPR009057">
    <property type="entry name" value="Homeodomain-like_sf"/>
</dbReference>
<keyword evidence="1" id="KW-0805">Transcription regulation</keyword>
<dbReference type="Gene3D" id="1.10.10.60">
    <property type="entry name" value="Homeodomain-like"/>
    <property type="match status" value="1"/>
</dbReference>
<dbReference type="SUPFAM" id="SSF46689">
    <property type="entry name" value="Homeodomain-like"/>
    <property type="match status" value="2"/>
</dbReference>
<keyword evidence="2" id="KW-0238">DNA-binding</keyword>
<dbReference type="PRINTS" id="PR00032">
    <property type="entry name" value="HTHARAC"/>
</dbReference>
<dbReference type="PROSITE" id="PS00041">
    <property type="entry name" value="HTH_ARAC_FAMILY_1"/>
    <property type="match status" value="1"/>
</dbReference>